<keyword evidence="15" id="KW-1185">Reference proteome</keyword>
<feature type="transmembrane region" description="Helical" evidence="11">
    <location>
        <begin position="209"/>
        <end position="229"/>
    </location>
</feature>
<feature type="transmembrane region" description="Helical" evidence="11">
    <location>
        <begin position="615"/>
        <end position="633"/>
    </location>
</feature>
<evidence type="ECO:0000256" key="3">
    <source>
        <dbReference type="ARBA" id="ARBA00022475"/>
    </source>
</evidence>
<proteinExistence type="inferred from homology"/>
<dbReference type="PRINTS" id="PR01410">
    <property type="entry name" value="CCBIOGENESIS"/>
</dbReference>
<evidence type="ECO:0000256" key="7">
    <source>
        <dbReference type="ARBA" id="ARBA00022989"/>
    </source>
</evidence>
<keyword evidence="7 11" id="KW-1133">Transmembrane helix</keyword>
<dbReference type="GO" id="GO:0020037">
    <property type="term" value="F:heme binding"/>
    <property type="evidence" value="ECO:0007669"/>
    <property type="project" value="InterPro"/>
</dbReference>
<keyword evidence="3" id="KW-1003">Cell membrane</keyword>
<dbReference type="PATRIC" id="fig|29447.3.peg.1449"/>
<reference evidence="14 15" key="1">
    <citation type="journal article" date="2009" name="BMC Genomics">
        <title>The complete genome sequence of Xanthomonas albilineans provides new insights into the reductive genome evolution of the xylem-limited Xanthomonadaceae.</title>
        <authorList>
            <person name="Pieretti I."/>
            <person name="Royer M."/>
            <person name="Barbe V."/>
            <person name="Carrere S."/>
            <person name="Koebnik R."/>
            <person name="Cociancich S."/>
            <person name="Couloux A."/>
            <person name="Darrasse A."/>
            <person name="Gouzy J."/>
            <person name="Jacques M.A."/>
            <person name="Lauber E."/>
            <person name="Manceau C."/>
            <person name="Mangenot S."/>
            <person name="Poussier S."/>
            <person name="Segurens B."/>
            <person name="Szurek B."/>
            <person name="Verdier V."/>
            <person name="Arlat M."/>
            <person name="Rott P."/>
        </authorList>
    </citation>
    <scope>NUCLEOTIDE SEQUENCE [LARGE SCALE GENOMIC DNA]</scope>
    <source>
        <strain evidence="15">GPE PC73 / CFBP 7063</strain>
    </source>
</reference>
<feature type="transmembrane region" description="Helical" evidence="11">
    <location>
        <begin position="43"/>
        <end position="64"/>
    </location>
</feature>
<dbReference type="PANTHER" id="PTHR43653:SF1">
    <property type="entry name" value="CYTOCHROME C-TYPE BIOGENESIS PROTEIN CCMF"/>
    <property type="match status" value="1"/>
</dbReference>
<dbReference type="Pfam" id="PF01578">
    <property type="entry name" value="Cytochrom_C_asm"/>
    <property type="match status" value="1"/>
</dbReference>
<evidence type="ECO:0000256" key="8">
    <source>
        <dbReference type="ARBA" id="ARBA00023136"/>
    </source>
</evidence>
<feature type="transmembrane region" description="Helical" evidence="11">
    <location>
        <begin position="352"/>
        <end position="374"/>
    </location>
</feature>
<dbReference type="NCBIfam" id="NF007691">
    <property type="entry name" value="PRK10369.1"/>
    <property type="match status" value="1"/>
</dbReference>
<dbReference type="NCBIfam" id="TIGR00353">
    <property type="entry name" value="nrfE"/>
    <property type="match status" value="1"/>
</dbReference>
<evidence type="ECO:0000256" key="2">
    <source>
        <dbReference type="ARBA" id="ARBA00009186"/>
    </source>
</evidence>
<dbReference type="GO" id="GO:0005886">
    <property type="term" value="C:plasma membrane"/>
    <property type="evidence" value="ECO:0007669"/>
    <property type="project" value="UniProtKB-SubCell"/>
</dbReference>
<dbReference type="InterPro" id="IPR002541">
    <property type="entry name" value="Cyt_c_assembly"/>
</dbReference>
<evidence type="ECO:0000256" key="5">
    <source>
        <dbReference type="ARBA" id="ARBA00022692"/>
    </source>
</evidence>
<dbReference type="PANTHER" id="PTHR43653">
    <property type="entry name" value="CYTOCHROME C ASSEMBLY PROTEIN-RELATED"/>
    <property type="match status" value="1"/>
</dbReference>
<feature type="transmembrane region" description="Helical" evidence="11">
    <location>
        <begin position="480"/>
        <end position="503"/>
    </location>
</feature>
<feature type="transmembrane region" description="Helical" evidence="11">
    <location>
        <begin position="449"/>
        <end position="468"/>
    </location>
</feature>
<feature type="transmembrane region" description="Helical" evidence="11">
    <location>
        <begin position="121"/>
        <end position="142"/>
    </location>
</feature>
<dbReference type="AlphaFoldDB" id="D2UDC8"/>
<feature type="domain" description="Cytochrome c-type biogenesis protein CcmF C-terminal" evidence="13">
    <location>
        <begin position="315"/>
        <end position="634"/>
    </location>
</feature>
<evidence type="ECO:0000256" key="10">
    <source>
        <dbReference type="SAM" id="MobiDB-lite"/>
    </source>
</evidence>
<evidence type="ECO:0000259" key="12">
    <source>
        <dbReference type="Pfam" id="PF01578"/>
    </source>
</evidence>
<gene>
    <name evidence="14" type="primary">ccmF1</name>
    <name evidence="14" type="ordered locus">XALc_1459</name>
</gene>
<evidence type="ECO:0000259" key="13">
    <source>
        <dbReference type="Pfam" id="PF16327"/>
    </source>
</evidence>
<keyword evidence="6" id="KW-0201">Cytochrome c-type biogenesis</keyword>
<evidence type="ECO:0000313" key="15">
    <source>
        <dbReference type="Proteomes" id="UP000001890"/>
    </source>
</evidence>
<feature type="transmembrane region" description="Helical" evidence="11">
    <location>
        <begin position="389"/>
        <end position="411"/>
    </location>
</feature>
<feature type="transmembrane region" description="Helical" evidence="11">
    <location>
        <begin position="312"/>
        <end position="331"/>
    </location>
</feature>
<dbReference type="OrthoDB" id="9761451at2"/>
<feature type="transmembrane region" description="Helical" evidence="11">
    <location>
        <begin position="423"/>
        <end position="443"/>
    </location>
</feature>
<dbReference type="KEGG" id="xal:XALC_1459"/>
<evidence type="ECO:0000256" key="9">
    <source>
        <dbReference type="ARBA" id="ARBA00037230"/>
    </source>
</evidence>
<comment type="function">
    <text evidence="9">Required for the biogenesis of c-type cytochromes. Possible subunit of a heme lyase.</text>
</comment>
<dbReference type="GeneID" id="57876764"/>
<dbReference type="GO" id="GO:0015232">
    <property type="term" value="F:heme transmembrane transporter activity"/>
    <property type="evidence" value="ECO:0007669"/>
    <property type="project" value="InterPro"/>
</dbReference>
<feature type="transmembrane region" description="Helical" evidence="11">
    <location>
        <begin position="177"/>
        <end position="197"/>
    </location>
</feature>
<evidence type="ECO:0000256" key="4">
    <source>
        <dbReference type="ARBA" id="ARBA00022519"/>
    </source>
</evidence>
<keyword evidence="5 11" id="KW-0812">Transmembrane</keyword>
<dbReference type="PRINTS" id="PR01411">
    <property type="entry name" value="CCMFBIOGNSIS"/>
</dbReference>
<name>D2UDC8_XANAP</name>
<feature type="region of interest" description="Disordered" evidence="10">
    <location>
        <begin position="640"/>
        <end position="660"/>
    </location>
</feature>
<organism evidence="14 15">
    <name type="scientific">Xanthomonas albilineans (strain GPE PC73 / CFBP 7063)</name>
    <dbReference type="NCBI Taxonomy" id="380358"/>
    <lineage>
        <taxon>Bacteria</taxon>
        <taxon>Pseudomonadati</taxon>
        <taxon>Pseudomonadota</taxon>
        <taxon>Gammaproteobacteria</taxon>
        <taxon>Lysobacterales</taxon>
        <taxon>Lysobacteraceae</taxon>
        <taxon>Xanthomonas</taxon>
    </lineage>
</organism>
<accession>D2UDC8</accession>
<protein>
    <submittedName>
        <fullName evidence="14">Probable c-type cytochrome biogenesis protein ccmf</fullName>
    </submittedName>
</protein>
<evidence type="ECO:0000256" key="1">
    <source>
        <dbReference type="ARBA" id="ARBA00004429"/>
    </source>
</evidence>
<dbReference type="eggNOG" id="COG1138">
    <property type="taxonomic scope" value="Bacteria"/>
</dbReference>
<dbReference type="InterPro" id="IPR032523">
    <property type="entry name" value="CcmF_C"/>
</dbReference>
<dbReference type="RefSeq" id="WP_012915969.1">
    <property type="nucleotide sequence ID" value="NC_013722.1"/>
</dbReference>
<feature type="transmembrane region" description="Helical" evidence="11">
    <location>
        <begin position="272"/>
        <end position="292"/>
    </location>
</feature>
<evidence type="ECO:0000256" key="11">
    <source>
        <dbReference type="SAM" id="Phobius"/>
    </source>
</evidence>
<keyword evidence="8 11" id="KW-0472">Membrane</keyword>
<dbReference type="InterPro" id="IPR003567">
    <property type="entry name" value="Cyt_c_biogenesis"/>
</dbReference>
<feature type="transmembrane region" description="Helical" evidence="11">
    <location>
        <begin position="249"/>
        <end position="265"/>
    </location>
</feature>
<dbReference type="InterPro" id="IPR003568">
    <property type="entry name" value="Cyt_c_biogenesis_CcmF"/>
</dbReference>
<dbReference type="Pfam" id="PF16327">
    <property type="entry name" value="CcmF_C"/>
    <property type="match status" value="1"/>
</dbReference>
<comment type="subcellular location">
    <subcellularLocation>
        <location evidence="1">Cell inner membrane</location>
        <topology evidence="1">Multi-pass membrane protein</topology>
    </subcellularLocation>
</comment>
<dbReference type="Proteomes" id="UP000001890">
    <property type="component" value="Chromosome"/>
</dbReference>
<feature type="transmembrane region" description="Helical" evidence="11">
    <location>
        <begin position="96"/>
        <end position="114"/>
    </location>
</feature>
<sequence length="660" mass="71086">MSAELGQCALILALLLALAQSVLPLLGAWRGERAWMAVARPAAYAQAGFAWLAFALLAYALLSLDFSVRYVAANANLAQPWYYRLAAVWGAHEGSLLLWIAILNLWTVTLAWSGRHLPEAFAARVLGVLGLVSSGFLAFVLFTSNPFARLSPMPRDGSELNPVLQDPGMVFHPPVLYTGYVGFSVAFAFAIAALLGGEQQQAWVRWARPWTNVAWGFLTAGIVAGSWWAYAELGWGGWWFWDPVENASFMPWLVGAALIHTQAVTEKRGALGAWTLLLSILAFSLSLLGTFLVRSGVLTSVHAFAADPRRGLYILGFLVLAVGGSLLLYALRAPRLAAGKPFTALSRETAILVGNLMLSVAAAMVLLGTLFPLLGEVLRLGKISVGPPYFGLLFPLLMLPVILLLPFGPYLRWGRTEPGALRAVAARAGLAALSCALLAWLLTAGTLRAVAGVAAAAWVGVGTALYAYTRWRDAPRGRRFPAEMAGMLLAHVGVAVFVAGVLLSESLSVERDVRLDPGQSTRIGAYDFRFDGVHLLDGPNWKAEQGTLTVLHDGTTVAVLHPQKRLYSSERIQTEAAIDAGILRDLYVALGEPLDDQHIEYGWTVRLYDKPCIRWIWAGGLLMMLGGFVSASARRLRARPDEAAAPPSATDTAHAMGATP</sequence>
<dbReference type="GO" id="GO:0017004">
    <property type="term" value="P:cytochrome complex assembly"/>
    <property type="evidence" value="ECO:0007669"/>
    <property type="project" value="UniProtKB-KW"/>
</dbReference>
<evidence type="ECO:0000256" key="6">
    <source>
        <dbReference type="ARBA" id="ARBA00022748"/>
    </source>
</evidence>
<feature type="domain" description="Cytochrome c assembly protein" evidence="12">
    <location>
        <begin position="89"/>
        <end position="295"/>
    </location>
</feature>
<keyword evidence="4" id="KW-0997">Cell inner membrane</keyword>
<dbReference type="EMBL" id="FP565176">
    <property type="protein sequence ID" value="CBA15966.1"/>
    <property type="molecule type" value="Genomic_DNA"/>
</dbReference>
<evidence type="ECO:0000313" key="14">
    <source>
        <dbReference type="EMBL" id="CBA15966.1"/>
    </source>
</evidence>
<comment type="similarity">
    <text evidence="2">Belongs to the CcmF/CycK/Ccl1/NrfE/CcsA family.</text>
</comment>
<dbReference type="STRING" id="380358.XALC_1459"/>